<evidence type="ECO:0000313" key="3">
    <source>
        <dbReference type="Proteomes" id="UP000030752"/>
    </source>
</evidence>
<organism evidence="2 3">
    <name type="scientific">Cyphellophora europaea (strain CBS 101466)</name>
    <name type="common">Phialophora europaea</name>
    <dbReference type="NCBI Taxonomy" id="1220924"/>
    <lineage>
        <taxon>Eukaryota</taxon>
        <taxon>Fungi</taxon>
        <taxon>Dikarya</taxon>
        <taxon>Ascomycota</taxon>
        <taxon>Pezizomycotina</taxon>
        <taxon>Eurotiomycetes</taxon>
        <taxon>Chaetothyriomycetidae</taxon>
        <taxon>Chaetothyriales</taxon>
        <taxon>Cyphellophoraceae</taxon>
        <taxon>Cyphellophora</taxon>
    </lineage>
</organism>
<dbReference type="RefSeq" id="XP_008710648.1">
    <property type="nucleotide sequence ID" value="XM_008712426.1"/>
</dbReference>
<dbReference type="InParanoid" id="W2SB40"/>
<proteinExistence type="predicted"/>
<dbReference type="GeneID" id="19967457"/>
<dbReference type="HOGENOM" id="CLU_767310_0_0_1"/>
<reference evidence="2 3" key="1">
    <citation type="submission" date="2013-03" db="EMBL/GenBank/DDBJ databases">
        <title>The Genome Sequence of Phialophora europaea CBS 101466.</title>
        <authorList>
            <consortium name="The Broad Institute Genomics Platform"/>
            <person name="Cuomo C."/>
            <person name="de Hoog S."/>
            <person name="Gorbushina A."/>
            <person name="Walker B."/>
            <person name="Young S.K."/>
            <person name="Zeng Q."/>
            <person name="Gargeya S."/>
            <person name="Fitzgerald M."/>
            <person name="Haas B."/>
            <person name="Abouelleil A."/>
            <person name="Allen A.W."/>
            <person name="Alvarado L."/>
            <person name="Arachchi H.M."/>
            <person name="Berlin A.M."/>
            <person name="Chapman S.B."/>
            <person name="Gainer-Dewar J."/>
            <person name="Goldberg J."/>
            <person name="Griggs A."/>
            <person name="Gujja S."/>
            <person name="Hansen M."/>
            <person name="Howarth C."/>
            <person name="Imamovic A."/>
            <person name="Ireland A."/>
            <person name="Larimer J."/>
            <person name="McCowan C."/>
            <person name="Murphy C."/>
            <person name="Pearson M."/>
            <person name="Poon T.W."/>
            <person name="Priest M."/>
            <person name="Roberts A."/>
            <person name="Saif S."/>
            <person name="Shea T."/>
            <person name="Sisk P."/>
            <person name="Sykes S."/>
            <person name="Wortman J."/>
            <person name="Nusbaum C."/>
            <person name="Birren B."/>
        </authorList>
    </citation>
    <scope>NUCLEOTIDE SEQUENCE [LARGE SCALE GENOMIC DNA]</scope>
    <source>
        <strain evidence="2 3">CBS 101466</strain>
    </source>
</reference>
<feature type="compositionally biased region" description="Acidic residues" evidence="1">
    <location>
        <begin position="63"/>
        <end position="86"/>
    </location>
</feature>
<dbReference type="VEuPathDB" id="FungiDB:HMPREF1541_00118"/>
<accession>W2SB40</accession>
<dbReference type="EMBL" id="KB822711">
    <property type="protein sequence ID" value="ETN45936.1"/>
    <property type="molecule type" value="Genomic_DNA"/>
</dbReference>
<feature type="compositionally biased region" description="Basic and acidic residues" evidence="1">
    <location>
        <begin position="1"/>
        <end position="23"/>
    </location>
</feature>
<feature type="compositionally biased region" description="Basic and acidic residues" evidence="1">
    <location>
        <begin position="122"/>
        <end position="132"/>
    </location>
</feature>
<sequence>MDDGEKTRGARDGGEGHADRAQSDKGAGNVSDDGPDAINEPGPSVIIQNDEPGKANSGGDNANSDEFDPGDADDEEDNDENENEDKDDFKDKADENDRSDVYDEWDAHNDYDSEDEGIVVRGYKDKDYRGSTDGDSTTDSIDSDQLQHERPRVSPIHLSDQDEEFDHGLNDWDHDSLSEGDDSEGHEPEYQSEASVQSPSLDTEHHCKFVEYFKEHTKTIANELREALRRDGLRLFSDDQINEHLRATAETSDRSTDHQQDSAFGLQAILGIFGEKWGKSDFAFRRVPLSSLIEGTDRLLVRQKQVKFRWVHLPANDLRWAKVRGLVISAVPTLIILFSKSCITASNAFRSEQGPRQTLKM</sequence>
<dbReference type="AlphaFoldDB" id="W2SB40"/>
<feature type="region of interest" description="Disordered" evidence="1">
    <location>
        <begin position="1"/>
        <end position="201"/>
    </location>
</feature>
<feature type="compositionally biased region" description="Basic and acidic residues" evidence="1">
    <location>
        <begin position="166"/>
        <end position="189"/>
    </location>
</feature>
<gene>
    <name evidence="2" type="ORF">HMPREF1541_00118</name>
</gene>
<feature type="compositionally biased region" description="Low complexity" evidence="1">
    <location>
        <begin position="133"/>
        <end position="144"/>
    </location>
</feature>
<evidence type="ECO:0000313" key="2">
    <source>
        <dbReference type="EMBL" id="ETN45936.1"/>
    </source>
</evidence>
<name>W2SB40_CYPE1</name>
<evidence type="ECO:0000256" key="1">
    <source>
        <dbReference type="SAM" id="MobiDB-lite"/>
    </source>
</evidence>
<protein>
    <submittedName>
        <fullName evidence="2">Uncharacterized protein</fullName>
    </submittedName>
</protein>
<feature type="compositionally biased region" description="Polar residues" evidence="1">
    <location>
        <begin position="192"/>
        <end position="201"/>
    </location>
</feature>
<dbReference type="Proteomes" id="UP000030752">
    <property type="component" value="Unassembled WGS sequence"/>
</dbReference>
<feature type="compositionally biased region" description="Basic and acidic residues" evidence="1">
    <location>
        <begin position="87"/>
        <end position="111"/>
    </location>
</feature>
<keyword evidence="3" id="KW-1185">Reference proteome</keyword>